<organism evidence="3 4">
    <name type="scientific">Lasiosphaeria hispida</name>
    <dbReference type="NCBI Taxonomy" id="260671"/>
    <lineage>
        <taxon>Eukaryota</taxon>
        <taxon>Fungi</taxon>
        <taxon>Dikarya</taxon>
        <taxon>Ascomycota</taxon>
        <taxon>Pezizomycotina</taxon>
        <taxon>Sordariomycetes</taxon>
        <taxon>Sordariomycetidae</taxon>
        <taxon>Sordariales</taxon>
        <taxon>Lasiosphaeriaceae</taxon>
        <taxon>Lasiosphaeria</taxon>
    </lineage>
</organism>
<reference evidence="3" key="1">
    <citation type="journal article" date="2023" name="Mol. Phylogenet. Evol.">
        <title>Genome-scale phylogeny and comparative genomics of the fungal order Sordariales.</title>
        <authorList>
            <person name="Hensen N."/>
            <person name="Bonometti L."/>
            <person name="Westerberg I."/>
            <person name="Brannstrom I.O."/>
            <person name="Guillou S."/>
            <person name="Cros-Aarteil S."/>
            <person name="Calhoun S."/>
            <person name="Haridas S."/>
            <person name="Kuo A."/>
            <person name="Mondo S."/>
            <person name="Pangilinan J."/>
            <person name="Riley R."/>
            <person name="LaButti K."/>
            <person name="Andreopoulos B."/>
            <person name="Lipzen A."/>
            <person name="Chen C."/>
            <person name="Yan M."/>
            <person name="Daum C."/>
            <person name="Ng V."/>
            <person name="Clum A."/>
            <person name="Steindorff A."/>
            <person name="Ohm R.A."/>
            <person name="Martin F."/>
            <person name="Silar P."/>
            <person name="Natvig D.O."/>
            <person name="Lalanne C."/>
            <person name="Gautier V."/>
            <person name="Ament-Velasquez S.L."/>
            <person name="Kruys A."/>
            <person name="Hutchinson M.I."/>
            <person name="Powell A.J."/>
            <person name="Barry K."/>
            <person name="Miller A.N."/>
            <person name="Grigoriev I.V."/>
            <person name="Debuchy R."/>
            <person name="Gladieux P."/>
            <person name="Hiltunen Thoren M."/>
            <person name="Johannesson H."/>
        </authorList>
    </citation>
    <scope>NUCLEOTIDE SEQUENCE</scope>
    <source>
        <strain evidence="3">CBS 955.72</strain>
    </source>
</reference>
<keyword evidence="1" id="KW-1133">Transmembrane helix</keyword>
<protein>
    <submittedName>
        <fullName evidence="3">Uncharacterized protein</fullName>
    </submittedName>
</protein>
<feature type="transmembrane region" description="Helical" evidence="1">
    <location>
        <begin position="106"/>
        <end position="126"/>
    </location>
</feature>
<keyword evidence="4" id="KW-1185">Reference proteome</keyword>
<evidence type="ECO:0000313" key="4">
    <source>
        <dbReference type="Proteomes" id="UP001275084"/>
    </source>
</evidence>
<feature type="transmembrane region" description="Helical" evidence="1">
    <location>
        <begin position="133"/>
        <end position="152"/>
    </location>
</feature>
<dbReference type="EMBL" id="JAUIQD010000003">
    <property type="protein sequence ID" value="KAK3356619.1"/>
    <property type="molecule type" value="Genomic_DNA"/>
</dbReference>
<feature type="transmembrane region" description="Helical" evidence="1">
    <location>
        <begin position="288"/>
        <end position="308"/>
    </location>
</feature>
<proteinExistence type="predicted"/>
<feature type="transmembrane region" description="Helical" evidence="1">
    <location>
        <begin position="248"/>
        <end position="268"/>
    </location>
</feature>
<gene>
    <name evidence="3" type="ORF">B0T25DRAFT_565963</name>
</gene>
<feature type="chain" id="PRO_5042479274" evidence="2">
    <location>
        <begin position="27"/>
        <end position="314"/>
    </location>
</feature>
<reference evidence="3" key="2">
    <citation type="submission" date="2023-06" db="EMBL/GenBank/DDBJ databases">
        <authorList>
            <consortium name="Lawrence Berkeley National Laboratory"/>
            <person name="Haridas S."/>
            <person name="Hensen N."/>
            <person name="Bonometti L."/>
            <person name="Westerberg I."/>
            <person name="Brannstrom I.O."/>
            <person name="Guillou S."/>
            <person name="Cros-Aarteil S."/>
            <person name="Calhoun S."/>
            <person name="Kuo A."/>
            <person name="Mondo S."/>
            <person name="Pangilinan J."/>
            <person name="Riley R."/>
            <person name="Labutti K."/>
            <person name="Andreopoulos B."/>
            <person name="Lipzen A."/>
            <person name="Chen C."/>
            <person name="Yanf M."/>
            <person name="Daum C."/>
            <person name="Ng V."/>
            <person name="Clum A."/>
            <person name="Steindorff A."/>
            <person name="Ohm R."/>
            <person name="Martin F."/>
            <person name="Silar P."/>
            <person name="Natvig D."/>
            <person name="Lalanne C."/>
            <person name="Gautier V."/>
            <person name="Ament-Velasquez S.L."/>
            <person name="Kruys A."/>
            <person name="Hutchinson M.I."/>
            <person name="Powell A.J."/>
            <person name="Barry K."/>
            <person name="Miller A.N."/>
            <person name="Grigoriev I.V."/>
            <person name="Debuchy R."/>
            <person name="Gladieux P."/>
            <person name="Thoren M.H."/>
            <person name="Johannesson H."/>
        </authorList>
    </citation>
    <scope>NUCLEOTIDE SEQUENCE</scope>
    <source>
        <strain evidence="3">CBS 955.72</strain>
    </source>
</reference>
<dbReference type="AlphaFoldDB" id="A0AAJ0HKU5"/>
<evidence type="ECO:0000256" key="1">
    <source>
        <dbReference type="SAM" id="Phobius"/>
    </source>
</evidence>
<feature type="transmembrane region" description="Helical" evidence="1">
    <location>
        <begin position="184"/>
        <end position="208"/>
    </location>
</feature>
<keyword evidence="1" id="KW-0472">Membrane</keyword>
<evidence type="ECO:0000313" key="3">
    <source>
        <dbReference type="EMBL" id="KAK3356619.1"/>
    </source>
</evidence>
<feature type="transmembrane region" description="Helical" evidence="1">
    <location>
        <begin position="44"/>
        <end position="66"/>
    </location>
</feature>
<feature type="signal peptide" evidence="2">
    <location>
        <begin position="1"/>
        <end position="26"/>
    </location>
</feature>
<evidence type="ECO:0000256" key="2">
    <source>
        <dbReference type="SAM" id="SignalP"/>
    </source>
</evidence>
<accession>A0AAJ0HKU5</accession>
<comment type="caution">
    <text evidence="3">The sequence shown here is derived from an EMBL/GenBank/DDBJ whole genome shotgun (WGS) entry which is preliminary data.</text>
</comment>
<sequence>MASLTVPTRFALAVTAVLLSASPTAAFTHYEDDGSCQIVGDTDIYGVGVRVGYYLTFFAGVLAVGFNNSKGTTDSLKAVNTIFSAILIVLIRNAALGSFAVLEWQIATVLVFLLPLASLLITFMLGGPGLASWGAFFILYGLYAALQPWLFWTLLEQGRDLACPSIRMFIYAPFDFYNPIYVKFIRAMSIISCVSAPLPIIGGCYLIGSSMKGRRTLRETSISRRIKEAKAEVAGSDIDLDMVKRSGLTRVVMVIAILFGGCAGIVSVERVISLNSIDLTEVGFLSTGQLIPFLVGLFTFISTAWSIITNSDDD</sequence>
<name>A0AAJ0HKU5_9PEZI</name>
<keyword evidence="2" id="KW-0732">Signal</keyword>
<keyword evidence="1" id="KW-0812">Transmembrane</keyword>
<dbReference type="Proteomes" id="UP001275084">
    <property type="component" value="Unassembled WGS sequence"/>
</dbReference>
<feature type="transmembrane region" description="Helical" evidence="1">
    <location>
        <begin position="78"/>
        <end position="100"/>
    </location>
</feature>